<name>A0AAP4NKV9_9XANT</name>
<evidence type="ECO:0000313" key="1">
    <source>
        <dbReference type="EMBL" id="MDN0289181.1"/>
    </source>
</evidence>
<comment type="caution">
    <text evidence="1">The sequence shown here is derived from an EMBL/GenBank/DDBJ whole genome shotgun (WGS) entry which is preliminary data.</text>
</comment>
<organism evidence="1">
    <name type="scientific">Xanthomonas arboricola pv. pruni</name>
    <dbReference type="NCBI Taxonomy" id="69929"/>
    <lineage>
        <taxon>Bacteria</taxon>
        <taxon>Pseudomonadati</taxon>
        <taxon>Pseudomonadota</taxon>
        <taxon>Gammaproteobacteria</taxon>
        <taxon>Lysobacterales</taxon>
        <taxon>Lysobacteraceae</taxon>
        <taxon>Xanthomonas</taxon>
    </lineage>
</organism>
<dbReference type="EMBL" id="JASVYU010000065">
    <property type="protein sequence ID" value="MDN0289181.1"/>
    <property type="molecule type" value="Genomic_DNA"/>
</dbReference>
<accession>A0AAP4NKV9</accession>
<dbReference type="RefSeq" id="WP_223571136.1">
    <property type="nucleotide sequence ID" value="NZ_CP044334.1"/>
</dbReference>
<reference evidence="1" key="1">
    <citation type="submission" date="2023-06" db="EMBL/GenBank/DDBJ databases">
        <title>Genome sequences of Xanthomonas arboricola from Serbia and Montenegro.</title>
        <authorList>
            <person name="Ilicic R."/>
            <person name="Jelusic A."/>
            <person name="Harrison J."/>
            <person name="Greer S."/>
            <person name="Grant M."/>
            <person name="Vicente J."/>
            <person name="Popovic Milovanovic T."/>
            <person name="Studholme D.J."/>
        </authorList>
    </citation>
    <scope>NUCLEOTIDE SEQUENCE</scope>
    <source>
        <strain evidence="1">Xp320</strain>
    </source>
</reference>
<proteinExistence type="predicted"/>
<protein>
    <submittedName>
        <fullName evidence="1">Uncharacterized protein</fullName>
    </submittedName>
</protein>
<sequence>MADDKELAFDLHPKIMQRQAFCFSRVVLQLEDAGWDGYLPGGHTRQLRRLLTIDFGFDLFFGLGPRFRLTQPVEQSSENAKRWVSEQEISWEWGLKTLLAGRRERLMPDEVRDRIAASGA</sequence>
<dbReference type="AlphaFoldDB" id="A0AAP4NKV9"/>
<gene>
    <name evidence="1" type="ORF">QSH54_21760</name>
</gene>